<accession>A0A085BF09</accession>
<protein>
    <submittedName>
        <fullName evidence="1">Uncharacterized protein</fullName>
    </submittedName>
</protein>
<comment type="caution">
    <text evidence="1">The sequence shown here is derived from an EMBL/GenBank/DDBJ whole genome shotgun (WGS) entry which is preliminary data.</text>
</comment>
<keyword evidence="2" id="KW-1185">Reference proteome</keyword>
<dbReference type="RefSeq" id="WP_034976767.1">
    <property type="nucleotide sequence ID" value="NZ_FOFI01000001.1"/>
</dbReference>
<gene>
    <name evidence="1" type="ORF">IO89_12570</name>
</gene>
<dbReference type="eggNOG" id="ENOG5032T97">
    <property type="taxonomic scope" value="Bacteria"/>
</dbReference>
<evidence type="ECO:0000313" key="1">
    <source>
        <dbReference type="EMBL" id="KFC21054.1"/>
    </source>
</evidence>
<dbReference type="Proteomes" id="UP000028623">
    <property type="component" value="Unassembled WGS sequence"/>
</dbReference>
<dbReference type="STRING" id="421072.SAMN04488097_0405"/>
<reference evidence="1 2" key="1">
    <citation type="submission" date="2014-07" db="EMBL/GenBank/DDBJ databases">
        <title>Epilithonimonas lactis LMG 22401 Genome.</title>
        <authorList>
            <person name="Pipes S.E."/>
            <person name="Stropko S.J."/>
        </authorList>
    </citation>
    <scope>NUCLEOTIDE SEQUENCE [LARGE SCALE GENOMIC DNA]</scope>
    <source>
        <strain evidence="1 2">LMG 24401</strain>
    </source>
</reference>
<dbReference type="InterPro" id="IPR046155">
    <property type="entry name" value="DUF6157"/>
</dbReference>
<dbReference type="EMBL" id="JPLY01000004">
    <property type="protein sequence ID" value="KFC21054.1"/>
    <property type="molecule type" value="Genomic_DNA"/>
</dbReference>
<sequence>MKLHTTNYTNTLIEIAEDSPVSKAVIPVEKNEKKTIASYQFEKLSKQPLKYTSDELLFEIFAERNDISPSEIEEEKQKFFSKGQPCLRTSPLAKKNGFGIFHNEDSKVQLIPAESDDYQKLLADDSVKKVKAMKTKK</sequence>
<dbReference type="Pfam" id="PF19654">
    <property type="entry name" value="DUF6157"/>
    <property type="match status" value="1"/>
</dbReference>
<organism evidence="1 2">
    <name type="scientific">Epilithonimonas lactis</name>
    <dbReference type="NCBI Taxonomy" id="421072"/>
    <lineage>
        <taxon>Bacteria</taxon>
        <taxon>Pseudomonadati</taxon>
        <taxon>Bacteroidota</taxon>
        <taxon>Flavobacteriia</taxon>
        <taxon>Flavobacteriales</taxon>
        <taxon>Weeksellaceae</taxon>
        <taxon>Chryseobacterium group</taxon>
        <taxon>Epilithonimonas</taxon>
    </lineage>
</organism>
<evidence type="ECO:0000313" key="2">
    <source>
        <dbReference type="Proteomes" id="UP000028623"/>
    </source>
</evidence>
<name>A0A085BF09_9FLAO</name>
<dbReference type="OrthoDB" id="2361182at2"/>
<dbReference type="AlphaFoldDB" id="A0A085BF09"/>
<proteinExistence type="predicted"/>